<evidence type="ECO:0000313" key="3">
    <source>
        <dbReference type="Proteomes" id="UP000054266"/>
    </source>
</evidence>
<dbReference type="HOGENOM" id="CLU_705966_0_0_1"/>
<feature type="compositionally biased region" description="Low complexity" evidence="1">
    <location>
        <begin position="95"/>
        <end position="105"/>
    </location>
</feature>
<sequence>MSPYRSAKRQRLDQARVHHNHIRIPDLKTESKSRSTPLTARAKPESQSQPEPEPVSQPAPLQRKEKSNPQPHHDAGSARSKHQENPRLEHPPNFPLSWHKSSKSRSSLEPRHTSLLPQGKFTPKAEPEPEQNPQLDAEPDALNHLLSTLDGLDRATHLGNLQTHVAAAQNLLSSAKWSLRTYQSHVALLSGELRRTRQYADKVATGEINFDARTDKERGSRGDEFLLTEKYLRRRRRRIARGQVNLDVGQKLLEKQGRLCAHADGLYEAVRRWVRALQTLASLWARIWNLYESMNEVGPSSRPRNISTQWKENTKLSMRRHLMQIEIEVQTASREVGEAQAALARDSLAVWEEHALDWGARIIGLAHELRFALLCGIKHLPLDNTKRRTEG</sequence>
<protein>
    <submittedName>
        <fullName evidence="2">Uncharacterized protein</fullName>
    </submittedName>
</protein>
<proteinExistence type="predicted"/>
<reference evidence="2 3" key="1">
    <citation type="submission" date="2015-01" db="EMBL/GenBank/DDBJ databases">
        <title>The Genome Sequence of Capronia semiimmersa CBS27337.</title>
        <authorList>
            <consortium name="The Broad Institute Genomics Platform"/>
            <person name="Cuomo C."/>
            <person name="de Hoog S."/>
            <person name="Gorbushina A."/>
            <person name="Stielow B."/>
            <person name="Teixiera M."/>
            <person name="Abouelleil A."/>
            <person name="Chapman S.B."/>
            <person name="Priest M."/>
            <person name="Young S.K."/>
            <person name="Wortman J."/>
            <person name="Nusbaum C."/>
            <person name="Birren B."/>
        </authorList>
    </citation>
    <scope>NUCLEOTIDE SEQUENCE [LARGE SCALE GENOMIC DNA]</scope>
    <source>
        <strain evidence="2 3">CBS 27337</strain>
    </source>
</reference>
<organism evidence="2 3">
    <name type="scientific">Phialophora macrospora</name>
    <dbReference type="NCBI Taxonomy" id="1851006"/>
    <lineage>
        <taxon>Eukaryota</taxon>
        <taxon>Fungi</taxon>
        <taxon>Dikarya</taxon>
        <taxon>Ascomycota</taxon>
        <taxon>Pezizomycotina</taxon>
        <taxon>Eurotiomycetes</taxon>
        <taxon>Chaetothyriomycetidae</taxon>
        <taxon>Chaetothyriales</taxon>
        <taxon>Herpotrichiellaceae</taxon>
        <taxon>Phialophora</taxon>
    </lineage>
</organism>
<feature type="compositionally biased region" description="Basic and acidic residues" evidence="1">
    <location>
        <begin position="62"/>
        <end position="90"/>
    </location>
</feature>
<feature type="compositionally biased region" description="Basic and acidic residues" evidence="1">
    <location>
        <begin position="23"/>
        <end position="33"/>
    </location>
</feature>
<dbReference type="Proteomes" id="UP000054266">
    <property type="component" value="Unassembled WGS sequence"/>
</dbReference>
<name>A0A0D2FJ05_9EURO</name>
<evidence type="ECO:0000313" key="2">
    <source>
        <dbReference type="EMBL" id="KIW67998.1"/>
    </source>
</evidence>
<evidence type="ECO:0000256" key="1">
    <source>
        <dbReference type="SAM" id="MobiDB-lite"/>
    </source>
</evidence>
<keyword evidence="3" id="KW-1185">Reference proteome</keyword>
<gene>
    <name evidence="2" type="ORF">PV04_03974</name>
</gene>
<feature type="region of interest" description="Disordered" evidence="1">
    <location>
        <begin position="1"/>
        <end position="136"/>
    </location>
</feature>
<dbReference type="AlphaFoldDB" id="A0A0D2FJ05"/>
<accession>A0A0D2FJ05</accession>
<dbReference type="EMBL" id="KN846958">
    <property type="protein sequence ID" value="KIW67998.1"/>
    <property type="molecule type" value="Genomic_DNA"/>
</dbReference>